<dbReference type="AlphaFoldDB" id="A0A0L7R1M2"/>
<evidence type="ECO:0000256" key="1">
    <source>
        <dbReference type="SAM" id="MobiDB-lite"/>
    </source>
</evidence>
<feature type="transmembrane region" description="Helical" evidence="2">
    <location>
        <begin position="37"/>
        <end position="57"/>
    </location>
</feature>
<feature type="compositionally biased region" description="Basic and acidic residues" evidence="1">
    <location>
        <begin position="11"/>
        <end position="20"/>
    </location>
</feature>
<reference evidence="3 4" key="1">
    <citation type="submission" date="2015-07" db="EMBL/GenBank/DDBJ databases">
        <title>The genome of Habropoda laboriosa.</title>
        <authorList>
            <person name="Pan H."/>
            <person name="Kapheim K."/>
        </authorList>
    </citation>
    <scope>NUCLEOTIDE SEQUENCE [LARGE SCALE GENOMIC DNA]</scope>
    <source>
        <strain evidence="3">0110345459</strain>
    </source>
</reference>
<dbReference type="EMBL" id="KQ414667">
    <property type="protein sequence ID" value="KOC64744.1"/>
    <property type="molecule type" value="Genomic_DNA"/>
</dbReference>
<proteinExistence type="predicted"/>
<protein>
    <recommendedName>
        <fullName evidence="5">Transmembrane protein</fullName>
    </recommendedName>
</protein>
<keyword evidence="2" id="KW-0812">Transmembrane</keyword>
<feature type="region of interest" description="Disordered" evidence="1">
    <location>
        <begin position="1"/>
        <end position="30"/>
    </location>
</feature>
<evidence type="ECO:0008006" key="5">
    <source>
        <dbReference type="Google" id="ProtNLM"/>
    </source>
</evidence>
<gene>
    <name evidence="3" type="ORF">WH47_00247</name>
</gene>
<keyword evidence="2" id="KW-1133">Transmembrane helix</keyword>
<keyword evidence="2" id="KW-0472">Membrane</keyword>
<evidence type="ECO:0000313" key="3">
    <source>
        <dbReference type="EMBL" id="KOC64744.1"/>
    </source>
</evidence>
<name>A0A0L7R1M2_9HYME</name>
<keyword evidence="4" id="KW-1185">Reference proteome</keyword>
<accession>A0A0L7R1M2</accession>
<sequence>MVLVQRGPQDTGKEYPRTVEDASLPSSSSSWPPLRRVSLLLVSSLVFLPCLLSFLLVNTPLPSPIRISLLLQKGTSSSPSNATHQERDIIPSPFTPFSLAFFSSPFFFFSSPVCRVFSLPSFSLLRFLRSFLSSLFNVRETRESTVCLRLSQQQQQLTMVGSVCRETFVRIAKSRALRGLWSRWRAQPCENAPRVFWSRRRASKRRRWSVRSGERNRTLPRLWPLRSLEILSSSSLGEKMQR</sequence>
<evidence type="ECO:0000313" key="4">
    <source>
        <dbReference type="Proteomes" id="UP000053825"/>
    </source>
</evidence>
<evidence type="ECO:0000256" key="2">
    <source>
        <dbReference type="SAM" id="Phobius"/>
    </source>
</evidence>
<dbReference type="Proteomes" id="UP000053825">
    <property type="component" value="Unassembled WGS sequence"/>
</dbReference>
<organism evidence="3 4">
    <name type="scientific">Habropoda laboriosa</name>
    <dbReference type="NCBI Taxonomy" id="597456"/>
    <lineage>
        <taxon>Eukaryota</taxon>
        <taxon>Metazoa</taxon>
        <taxon>Ecdysozoa</taxon>
        <taxon>Arthropoda</taxon>
        <taxon>Hexapoda</taxon>
        <taxon>Insecta</taxon>
        <taxon>Pterygota</taxon>
        <taxon>Neoptera</taxon>
        <taxon>Endopterygota</taxon>
        <taxon>Hymenoptera</taxon>
        <taxon>Apocrita</taxon>
        <taxon>Aculeata</taxon>
        <taxon>Apoidea</taxon>
        <taxon>Anthophila</taxon>
        <taxon>Apidae</taxon>
        <taxon>Habropoda</taxon>
    </lineage>
</organism>